<evidence type="ECO:0000313" key="3">
    <source>
        <dbReference type="Proteomes" id="UP001521209"/>
    </source>
</evidence>
<dbReference type="InterPro" id="IPR051941">
    <property type="entry name" value="BG_Antigen-Binding_Lectin"/>
</dbReference>
<dbReference type="PANTHER" id="PTHR45713">
    <property type="entry name" value="FTP DOMAIN-CONTAINING PROTEIN"/>
    <property type="match status" value="1"/>
</dbReference>
<reference evidence="2 3" key="1">
    <citation type="submission" date="2022-01" db="EMBL/GenBank/DDBJ databases">
        <authorList>
            <person name="Won M."/>
            <person name="Kim S.-J."/>
            <person name="Kwon S.-W."/>
        </authorList>
    </citation>
    <scope>NUCLEOTIDE SEQUENCE [LARGE SCALE GENOMIC DNA]</scope>
    <source>
        <strain evidence="2 3">KCTC 23505</strain>
    </source>
</reference>
<dbReference type="InterPro" id="IPR000421">
    <property type="entry name" value="FA58C"/>
</dbReference>
<dbReference type="PROSITE" id="PS50022">
    <property type="entry name" value="FA58C_3"/>
    <property type="match status" value="1"/>
</dbReference>
<dbReference type="Gene3D" id="2.60.120.260">
    <property type="entry name" value="Galactose-binding domain-like"/>
    <property type="match status" value="1"/>
</dbReference>
<proteinExistence type="predicted"/>
<name>A0ABS9DZR8_9PROT</name>
<dbReference type="PANTHER" id="PTHR45713:SF6">
    <property type="entry name" value="F5_8 TYPE C DOMAIN-CONTAINING PROTEIN"/>
    <property type="match status" value="1"/>
</dbReference>
<evidence type="ECO:0000259" key="1">
    <source>
        <dbReference type="PROSITE" id="PS50022"/>
    </source>
</evidence>
<gene>
    <name evidence="2" type="ORF">L2A60_16320</name>
</gene>
<dbReference type="RefSeq" id="WP_235705523.1">
    <property type="nucleotide sequence ID" value="NZ_JAKGBZ010000043.1"/>
</dbReference>
<dbReference type="EMBL" id="JAKGBZ010000043">
    <property type="protein sequence ID" value="MCF3948241.1"/>
    <property type="molecule type" value="Genomic_DNA"/>
</dbReference>
<organism evidence="2 3">
    <name type="scientific">Acidiphilium iwatense</name>
    <dbReference type="NCBI Taxonomy" id="768198"/>
    <lineage>
        <taxon>Bacteria</taxon>
        <taxon>Pseudomonadati</taxon>
        <taxon>Pseudomonadota</taxon>
        <taxon>Alphaproteobacteria</taxon>
        <taxon>Acetobacterales</taxon>
        <taxon>Acidocellaceae</taxon>
        <taxon>Acidiphilium</taxon>
    </lineage>
</organism>
<protein>
    <submittedName>
        <fullName evidence="2">Discoidin domain-containing protein</fullName>
    </submittedName>
</protein>
<dbReference type="Pfam" id="PF00754">
    <property type="entry name" value="F5_F8_type_C"/>
    <property type="match status" value="1"/>
</dbReference>
<evidence type="ECO:0000313" key="2">
    <source>
        <dbReference type="EMBL" id="MCF3948241.1"/>
    </source>
</evidence>
<dbReference type="SUPFAM" id="SSF49785">
    <property type="entry name" value="Galactose-binding domain-like"/>
    <property type="match status" value="1"/>
</dbReference>
<feature type="domain" description="F5/8 type C" evidence="1">
    <location>
        <begin position="355"/>
        <end position="506"/>
    </location>
</feature>
<dbReference type="InterPro" id="IPR008979">
    <property type="entry name" value="Galactose-bd-like_sf"/>
</dbReference>
<comment type="caution">
    <text evidence="2">The sequence shown here is derived from an EMBL/GenBank/DDBJ whole genome shotgun (WGS) entry which is preliminary data.</text>
</comment>
<keyword evidence="3" id="KW-1185">Reference proteome</keyword>
<sequence length="510" mass="57439">MIISVSPLDNLGNRMIEFMTALTLGRLVGEPVSYNCDLPEWGLSFDRELHDRLLNDAAGTLVISDKDATSILDMVALIRASAKRNVVFEGYFQRLDLFYAPDFYRRDIFPAGPADDVTFSDDEIVINVRSGDILNGVSWYPLVPVGFYRALVENTGLNPVFLGQLDDCAYVRAIRCAFPGARTIPSAGGTADFNRLRRARRICIAVSTFSWLAAWLSDAAEIHYPLLGFLHPACFRAGMHGLGGIDLAPADDPRYRFHLLPVLRGEPEQEYLDFTGRIDPVSKEVPRSLVRMLKSNTPILPRSLPDVAFDEAWYLKRYIDAAWEIGEGWYHDAAHHYAEVGRLRGYLPHQPSYQPRSANVALRRPARQSSLSPWSIGRTIEEDAGRAVDGDRDKDMAFHTGEDDQPWWMVDLGQVCDIECIDIYNRRGVDVVRKRVCPFAIELSDDGEVWAEVARTKERFDFGCETGRSPPWQWVGNFGHAARFVRVRVLKNPEFLHLAAVEVYGRAGTG</sequence>
<accession>A0ABS9DZR8</accession>
<dbReference type="Proteomes" id="UP001521209">
    <property type="component" value="Unassembled WGS sequence"/>
</dbReference>